<dbReference type="Gene3D" id="3.60.20.30">
    <property type="entry name" value="(Glycosyl)asparaginase"/>
    <property type="match status" value="1"/>
</dbReference>
<name>A0ABV1RZP2_9BACT</name>
<gene>
    <name evidence="1" type="ORF">ABS362_18765</name>
</gene>
<evidence type="ECO:0000313" key="2">
    <source>
        <dbReference type="Proteomes" id="UP001476807"/>
    </source>
</evidence>
<dbReference type="EMBL" id="JBEOKT010000027">
    <property type="protein sequence ID" value="MER2999602.1"/>
    <property type="molecule type" value="Genomic_DNA"/>
</dbReference>
<accession>A0ABV1RZP2</accession>
<dbReference type="RefSeq" id="WP_350414489.1">
    <property type="nucleotide sequence ID" value="NZ_JBEOKT010000027.1"/>
</dbReference>
<dbReference type="CDD" id="cd04701">
    <property type="entry name" value="Asparaginase_2"/>
    <property type="match status" value="1"/>
</dbReference>
<protein>
    <submittedName>
        <fullName evidence="1">Isoaspartyl peptidase/L-asparaginase</fullName>
    </submittedName>
</protein>
<comment type="caution">
    <text evidence="1">The sequence shown here is derived from an EMBL/GenBank/DDBJ whole genome shotgun (WGS) entry which is preliminary data.</text>
</comment>
<dbReference type="InterPro" id="IPR000246">
    <property type="entry name" value="Peptidase_T2"/>
</dbReference>
<dbReference type="Pfam" id="PF01112">
    <property type="entry name" value="Asparaginase_2"/>
    <property type="match status" value="1"/>
</dbReference>
<dbReference type="PANTHER" id="PTHR10188">
    <property type="entry name" value="L-ASPARAGINASE"/>
    <property type="match status" value="1"/>
</dbReference>
<dbReference type="InterPro" id="IPR029055">
    <property type="entry name" value="Ntn_hydrolases_N"/>
</dbReference>
<organism evidence="1 2">
    <name type="scientific">Pontibacter populi</name>
    <dbReference type="NCBI Taxonomy" id="890055"/>
    <lineage>
        <taxon>Bacteria</taxon>
        <taxon>Pseudomonadati</taxon>
        <taxon>Bacteroidota</taxon>
        <taxon>Cytophagia</taxon>
        <taxon>Cytophagales</taxon>
        <taxon>Hymenobacteraceae</taxon>
        <taxon>Pontibacter</taxon>
    </lineage>
</organism>
<proteinExistence type="predicted"/>
<dbReference type="Proteomes" id="UP001476807">
    <property type="component" value="Unassembled WGS sequence"/>
</dbReference>
<keyword evidence="2" id="KW-1185">Reference proteome</keyword>
<reference evidence="1 2" key="1">
    <citation type="submission" date="2024-06" db="EMBL/GenBank/DDBJ databases">
        <title>Pontibacter populi HYL7-15.</title>
        <authorList>
            <person name="Kim M.K."/>
        </authorList>
    </citation>
    <scope>NUCLEOTIDE SEQUENCE [LARGE SCALE GENOMIC DNA]</scope>
    <source>
        <strain evidence="1 2">HYL7-15</strain>
    </source>
</reference>
<dbReference type="SUPFAM" id="SSF56235">
    <property type="entry name" value="N-terminal nucleophile aminohydrolases (Ntn hydrolases)"/>
    <property type="match status" value="1"/>
</dbReference>
<evidence type="ECO:0000313" key="1">
    <source>
        <dbReference type="EMBL" id="MER2999602.1"/>
    </source>
</evidence>
<dbReference type="PANTHER" id="PTHR10188:SF6">
    <property type="entry name" value="N(4)-(BETA-N-ACETYLGLUCOSAMINYL)-L-ASPARAGINASE"/>
    <property type="match status" value="1"/>
</dbReference>
<sequence length="315" mass="33768">MGNYSIAIHGGAGTITPASMTPALEVKYKAALHYAIEQGSKILEAGGNALDAVQKTVEALENTPLFNAGKGSVFTKHGKHEMDAAIMCGKTLQAGAVAGVYNIKNPVSLARAILEHSDHVFMSGYGAEDFARNQQIEFAPDDYFFDMFRYKQWCEVRDSDIFMLDHTPGDEKFGTVGAVALDLDGNLAAATSTGGMTNKNYNRIGDTPVIGSGTYANNETCAISCTGHGEYFLRAVVAYDVSCLMEYKAYSLQQACEKVVMDKLVRFGGEGGLVAVDALGNVAMPFNSEGMYRACKAGNKPTIVAIYKDEVKAVN</sequence>